<dbReference type="FunFam" id="3.40.50.2000:FF:000056">
    <property type="entry name" value="Glycosyltransferase"/>
    <property type="match status" value="1"/>
</dbReference>
<dbReference type="AlphaFoldDB" id="A0AAW2RFD6"/>
<comment type="similarity">
    <text evidence="1 3">Belongs to the UDP-glycosyltransferase family.</text>
</comment>
<dbReference type="GO" id="GO:0080043">
    <property type="term" value="F:quercetin 3-O-glucosyltransferase activity"/>
    <property type="evidence" value="ECO:0007669"/>
    <property type="project" value="TreeGrafter"/>
</dbReference>
<keyword evidence="2 3" id="KW-0808">Transferase</keyword>
<proteinExistence type="inferred from homology"/>
<reference evidence="4" key="1">
    <citation type="submission" date="2020-06" db="EMBL/GenBank/DDBJ databases">
        <authorList>
            <person name="Li T."/>
            <person name="Hu X."/>
            <person name="Zhang T."/>
            <person name="Song X."/>
            <person name="Zhang H."/>
            <person name="Dai N."/>
            <person name="Sheng W."/>
            <person name="Hou X."/>
            <person name="Wei L."/>
        </authorList>
    </citation>
    <scope>NUCLEOTIDE SEQUENCE</scope>
    <source>
        <strain evidence="4">G02</strain>
        <tissue evidence="4">Leaf</tissue>
    </source>
</reference>
<dbReference type="Gene3D" id="3.40.50.2000">
    <property type="entry name" value="Glycogen Phosphorylase B"/>
    <property type="match status" value="2"/>
</dbReference>
<dbReference type="GO" id="GO:0080044">
    <property type="term" value="F:quercetin 7-O-glucosyltransferase activity"/>
    <property type="evidence" value="ECO:0007669"/>
    <property type="project" value="TreeGrafter"/>
</dbReference>
<evidence type="ECO:0000256" key="3">
    <source>
        <dbReference type="RuleBase" id="RU003718"/>
    </source>
</evidence>
<dbReference type="PANTHER" id="PTHR11926:SF1547">
    <property type="entry name" value="GLYCOSYLTRANSFERASE"/>
    <property type="match status" value="1"/>
</dbReference>
<dbReference type="EMBL" id="JACGWJ010000013">
    <property type="protein sequence ID" value="KAL0378887.1"/>
    <property type="molecule type" value="Genomic_DNA"/>
</dbReference>
<comment type="caution">
    <text evidence="4">The sequence shown here is derived from an EMBL/GenBank/DDBJ whole genome shotgun (WGS) entry which is preliminary data.</text>
</comment>
<dbReference type="SUPFAM" id="SSF53756">
    <property type="entry name" value="UDP-Glycosyltransferase/glycogen phosphorylase"/>
    <property type="match status" value="1"/>
</dbReference>
<evidence type="ECO:0000256" key="2">
    <source>
        <dbReference type="ARBA" id="ARBA00022679"/>
    </source>
</evidence>
<dbReference type="PROSITE" id="PS00375">
    <property type="entry name" value="UDPGT"/>
    <property type="match status" value="1"/>
</dbReference>
<dbReference type="CDD" id="cd03784">
    <property type="entry name" value="GT1_Gtf-like"/>
    <property type="match status" value="1"/>
</dbReference>
<accession>A0AAW2RFD6</accession>
<reference evidence="4" key="2">
    <citation type="journal article" date="2024" name="Plant">
        <title>Genomic evolution and insights into agronomic trait innovations of Sesamum species.</title>
        <authorList>
            <person name="Miao H."/>
            <person name="Wang L."/>
            <person name="Qu L."/>
            <person name="Liu H."/>
            <person name="Sun Y."/>
            <person name="Le M."/>
            <person name="Wang Q."/>
            <person name="Wei S."/>
            <person name="Zheng Y."/>
            <person name="Lin W."/>
            <person name="Duan Y."/>
            <person name="Cao H."/>
            <person name="Xiong S."/>
            <person name="Wang X."/>
            <person name="Wei L."/>
            <person name="Li C."/>
            <person name="Ma Q."/>
            <person name="Ju M."/>
            <person name="Zhao R."/>
            <person name="Li G."/>
            <person name="Mu C."/>
            <person name="Tian Q."/>
            <person name="Mei H."/>
            <person name="Zhang T."/>
            <person name="Gao T."/>
            <person name="Zhang H."/>
        </authorList>
    </citation>
    <scope>NUCLEOTIDE SEQUENCE</scope>
    <source>
        <strain evidence="4">G02</strain>
    </source>
</reference>
<evidence type="ECO:0000313" key="4">
    <source>
        <dbReference type="EMBL" id="KAL0378887.1"/>
    </source>
</evidence>
<gene>
    <name evidence="4" type="ORF">Sradi_3194200</name>
</gene>
<dbReference type="InterPro" id="IPR035595">
    <property type="entry name" value="UDP_glycos_trans_CS"/>
</dbReference>
<dbReference type="Pfam" id="PF00201">
    <property type="entry name" value="UDPGT"/>
    <property type="match status" value="1"/>
</dbReference>
<keyword evidence="3" id="KW-0328">Glycosyltransferase</keyword>
<protein>
    <submittedName>
        <fullName evidence="4">7-deoxyloganetin glucosyltransferase</fullName>
    </submittedName>
</protein>
<dbReference type="InterPro" id="IPR002213">
    <property type="entry name" value="UDP_glucos_trans"/>
</dbReference>
<sequence>MEARLKSLRLARQAKAFVSRVRELRERDNDDGKTLARIRMGLAKSQQPFLWVVRPYVVRGESAALPEEFLEESKARGLLVSWCAQDQVLAHKAVGAFLTHCGWNSMMESVCCGVPVICWPFFADQQTNCRYSCTKWGIGMEINHDVKRDEVAELVKEMMEGEKGKKMRMKAQEWKKIAEAATDVGGTSYVNFDKFIKKGLHFED</sequence>
<dbReference type="PANTHER" id="PTHR11926">
    <property type="entry name" value="GLUCOSYL/GLUCURONOSYL TRANSFERASES"/>
    <property type="match status" value="1"/>
</dbReference>
<name>A0AAW2RFD6_SESRA</name>
<organism evidence="4">
    <name type="scientific">Sesamum radiatum</name>
    <name type="common">Black benniseed</name>
    <dbReference type="NCBI Taxonomy" id="300843"/>
    <lineage>
        <taxon>Eukaryota</taxon>
        <taxon>Viridiplantae</taxon>
        <taxon>Streptophyta</taxon>
        <taxon>Embryophyta</taxon>
        <taxon>Tracheophyta</taxon>
        <taxon>Spermatophyta</taxon>
        <taxon>Magnoliopsida</taxon>
        <taxon>eudicotyledons</taxon>
        <taxon>Gunneridae</taxon>
        <taxon>Pentapetalae</taxon>
        <taxon>asterids</taxon>
        <taxon>lamiids</taxon>
        <taxon>Lamiales</taxon>
        <taxon>Pedaliaceae</taxon>
        <taxon>Sesamum</taxon>
    </lineage>
</organism>
<evidence type="ECO:0000256" key="1">
    <source>
        <dbReference type="ARBA" id="ARBA00009995"/>
    </source>
</evidence>